<dbReference type="EMBL" id="UINC01027314">
    <property type="protein sequence ID" value="SVB06347.1"/>
    <property type="molecule type" value="Genomic_DNA"/>
</dbReference>
<reference evidence="1" key="1">
    <citation type="submission" date="2018-05" db="EMBL/GenBank/DDBJ databases">
        <authorList>
            <person name="Lanie J.A."/>
            <person name="Ng W.-L."/>
            <person name="Kazmierczak K.M."/>
            <person name="Andrzejewski T.M."/>
            <person name="Davidsen T.M."/>
            <person name="Wayne K.J."/>
            <person name="Tettelin H."/>
            <person name="Glass J.I."/>
            <person name="Rusch D."/>
            <person name="Podicherti R."/>
            <person name="Tsui H.-C.T."/>
            <person name="Winkler M.E."/>
        </authorList>
    </citation>
    <scope>NUCLEOTIDE SEQUENCE</scope>
</reference>
<name>A0A382AZG3_9ZZZZ</name>
<organism evidence="1">
    <name type="scientific">marine metagenome</name>
    <dbReference type="NCBI Taxonomy" id="408172"/>
    <lineage>
        <taxon>unclassified sequences</taxon>
        <taxon>metagenomes</taxon>
        <taxon>ecological metagenomes</taxon>
    </lineage>
</organism>
<accession>A0A382AZG3</accession>
<evidence type="ECO:0000313" key="1">
    <source>
        <dbReference type="EMBL" id="SVB06347.1"/>
    </source>
</evidence>
<protein>
    <recommendedName>
        <fullName evidence="2">Tryptophan synthase beta chain-like PALP domain-containing protein</fullName>
    </recommendedName>
</protein>
<dbReference type="AlphaFoldDB" id="A0A382AZG3"/>
<dbReference type="InterPro" id="IPR036052">
    <property type="entry name" value="TrpB-like_PALP_sf"/>
</dbReference>
<gene>
    <name evidence="1" type="ORF">METZ01_LOCUS159201</name>
</gene>
<dbReference type="Gene3D" id="3.40.50.1100">
    <property type="match status" value="2"/>
</dbReference>
<proteinExistence type="predicted"/>
<evidence type="ECO:0008006" key="2">
    <source>
        <dbReference type="Google" id="ProtNLM"/>
    </source>
</evidence>
<sequence length="133" mass="15502">MMDLKENLSKYSNFSERTTNLLIKIFGNFKNITDATIWYKDESINPNGTHKDRMAWEIYLWYDNEIKKQINTPGEKISLKSLSLISSGSAAYSVQKLLKNKGLPNLRVLMDKNTNPKLIQFLEQEECKIFYLS</sequence>
<dbReference type="SUPFAM" id="SSF53686">
    <property type="entry name" value="Tryptophan synthase beta subunit-like PLP-dependent enzymes"/>
    <property type="match status" value="1"/>
</dbReference>